<gene>
    <name evidence="7" type="ORF">Q4568_10110</name>
</gene>
<dbReference type="InterPro" id="IPR001650">
    <property type="entry name" value="Helicase_C-like"/>
</dbReference>
<evidence type="ECO:0000313" key="8">
    <source>
        <dbReference type="Proteomes" id="UP001170624"/>
    </source>
</evidence>
<dbReference type="CDD" id="cd17917">
    <property type="entry name" value="DEXHc_RHA-like"/>
    <property type="match status" value="1"/>
</dbReference>
<evidence type="ECO:0000259" key="6">
    <source>
        <dbReference type="PROSITE" id="PS51194"/>
    </source>
</evidence>
<reference evidence="7" key="1">
    <citation type="submission" date="2023-07" db="EMBL/GenBank/DDBJ databases">
        <title>Genome content predicts the carbon catabolic preferences of heterotrophic bacteria.</title>
        <authorList>
            <person name="Gralka M."/>
        </authorList>
    </citation>
    <scope>NUCLEOTIDE SEQUENCE</scope>
    <source>
        <strain evidence="7">G2M05</strain>
    </source>
</reference>
<dbReference type="AlphaFoldDB" id="A0AAW7Y3C3"/>
<evidence type="ECO:0000259" key="5">
    <source>
        <dbReference type="PROSITE" id="PS51192"/>
    </source>
</evidence>
<dbReference type="InterPro" id="IPR027417">
    <property type="entry name" value="P-loop_NTPase"/>
</dbReference>
<dbReference type="Gene3D" id="3.40.50.300">
    <property type="entry name" value="P-loop containing nucleotide triphosphate hydrolases"/>
    <property type="match status" value="2"/>
</dbReference>
<dbReference type="Pfam" id="PF00270">
    <property type="entry name" value="DEAD"/>
    <property type="match status" value="1"/>
</dbReference>
<dbReference type="Gene3D" id="1.20.120.1080">
    <property type="match status" value="1"/>
</dbReference>
<dbReference type="SMART" id="SM00487">
    <property type="entry name" value="DEXDc"/>
    <property type="match status" value="1"/>
</dbReference>
<dbReference type="RefSeq" id="WP_303499450.1">
    <property type="nucleotide sequence ID" value="NZ_JAUOPU010000008.1"/>
</dbReference>
<sequence>MVQLPIDPLKSLFIEKLAQHHLVVEAETGSGKSTRLPLWAAESGKVLVIEPRRIACSSLAEFLAAEKGETIGKSIGYAIRFEAHFDENTDIIFATPGVALRWLSEGQLTKFKTIIIDEFHERRWDTDLLLALLKDSSSNTSNSSQKQRLVITSATIDSQRLTQYLGAEHLKAEGRNFPVTVEHIAVDNRHSPDIRSIENKVFGTIQTYLNNQQALGQNQGDILVFLPGRKEIAQCQSKLKPLSLNFGIDVIPLHASVSDTDRQRALTASEHQRVILATNVAETSLTIPGVTLIIDTGLERRTHQRNGRTVLGLHAISRASAEQRKGRAGRISAGHCIRLYGSAAPLELITPPELHREELTEPMLAAACCDHRLTDLVFIDTLPEKALTQAQERLTSMQAIDDNGLITEHGKHLYPLPIDALFAHLITAMPNKAATEAMVDLAAALSVSNKLWQKTNNEEVIEQLEQWEKHHCDGMLLIKLLREPTPDFLTVDADRLQEARQISAQIREALSLPQLDVATSVKRDAWLAAVIKAAPELAFVRREKRRQALGNGYCEVTLGRDSRLSDKAEAAVVFDQFSLPGKGVKQTLNLATCTSPIPLSMLVDLELGEQYHHESKIIDGQCISTTQRIYSGRVIDEQTQSVSDLVTTAMIVEMIQNNQIFPGLATEREHQIEQWNLFLKLGLADPTLCTRNNPTDLNLWLNEQIEALGVDSLDDLALFNNDDFIFDGIPEWEQAEFDERFPRKIYIADLHLSAEYAAAGKLVTVVYQSGSRKQDPQRWELPRWQGWRIKYRKASRIIDIR</sequence>
<keyword evidence="4" id="KW-0067">ATP-binding</keyword>
<accession>A0AAW7Y3C3</accession>
<dbReference type="PANTHER" id="PTHR43519:SF1">
    <property type="entry name" value="ATP-DEPENDENT RNA HELICASE HRPB"/>
    <property type="match status" value="1"/>
</dbReference>
<feature type="domain" description="Helicase C-terminal" evidence="6">
    <location>
        <begin position="204"/>
        <end position="377"/>
    </location>
</feature>
<comment type="caution">
    <text evidence="7">The sequence shown here is derived from an EMBL/GenBank/DDBJ whole genome shotgun (WGS) entry which is preliminary data.</text>
</comment>
<keyword evidence="3 7" id="KW-0347">Helicase</keyword>
<keyword evidence="1" id="KW-0547">Nucleotide-binding</keyword>
<dbReference type="Proteomes" id="UP001170624">
    <property type="component" value="Unassembled WGS sequence"/>
</dbReference>
<dbReference type="InterPro" id="IPR011545">
    <property type="entry name" value="DEAD/DEAH_box_helicase_dom"/>
</dbReference>
<keyword evidence="2" id="KW-0378">Hydrolase</keyword>
<name>A0AAW7Y3C3_9GAMM</name>
<dbReference type="InterPro" id="IPR007502">
    <property type="entry name" value="Helicase-assoc_dom"/>
</dbReference>
<proteinExistence type="predicted"/>
<dbReference type="SMART" id="SM00490">
    <property type="entry name" value="HELICc"/>
    <property type="match status" value="1"/>
</dbReference>
<evidence type="ECO:0000256" key="1">
    <source>
        <dbReference type="ARBA" id="ARBA00022741"/>
    </source>
</evidence>
<protein>
    <submittedName>
        <fullName evidence="7">Helicase-related protein</fullName>
    </submittedName>
</protein>
<dbReference type="PANTHER" id="PTHR43519">
    <property type="entry name" value="ATP-DEPENDENT RNA HELICASE HRPB"/>
    <property type="match status" value="1"/>
</dbReference>
<evidence type="ECO:0000256" key="2">
    <source>
        <dbReference type="ARBA" id="ARBA00022801"/>
    </source>
</evidence>
<dbReference type="EMBL" id="JAUOPU010000008">
    <property type="protein sequence ID" value="MDO6542889.1"/>
    <property type="molecule type" value="Genomic_DNA"/>
</dbReference>
<dbReference type="Pfam" id="PF00271">
    <property type="entry name" value="Helicase_C"/>
    <property type="match status" value="1"/>
</dbReference>
<dbReference type="GO" id="GO:0004386">
    <property type="term" value="F:helicase activity"/>
    <property type="evidence" value="ECO:0007669"/>
    <property type="project" value="UniProtKB-KW"/>
</dbReference>
<dbReference type="InterPro" id="IPR014001">
    <property type="entry name" value="Helicase_ATP-bd"/>
</dbReference>
<dbReference type="SMART" id="SM00847">
    <property type="entry name" value="HA2"/>
    <property type="match status" value="1"/>
</dbReference>
<dbReference type="CDD" id="cd18791">
    <property type="entry name" value="SF2_C_RHA"/>
    <property type="match status" value="1"/>
</dbReference>
<dbReference type="PROSITE" id="PS51194">
    <property type="entry name" value="HELICASE_CTER"/>
    <property type="match status" value="1"/>
</dbReference>
<dbReference type="PROSITE" id="PS51192">
    <property type="entry name" value="HELICASE_ATP_BIND_1"/>
    <property type="match status" value="1"/>
</dbReference>
<dbReference type="GO" id="GO:0003676">
    <property type="term" value="F:nucleic acid binding"/>
    <property type="evidence" value="ECO:0007669"/>
    <property type="project" value="InterPro"/>
</dbReference>
<feature type="domain" description="Helicase ATP-binding" evidence="5">
    <location>
        <begin position="13"/>
        <end position="174"/>
    </location>
</feature>
<dbReference type="GO" id="GO:0005524">
    <property type="term" value="F:ATP binding"/>
    <property type="evidence" value="ECO:0007669"/>
    <property type="project" value="UniProtKB-KW"/>
</dbReference>
<evidence type="ECO:0000313" key="7">
    <source>
        <dbReference type="EMBL" id="MDO6542889.1"/>
    </source>
</evidence>
<evidence type="ECO:0000256" key="4">
    <source>
        <dbReference type="ARBA" id="ARBA00022840"/>
    </source>
</evidence>
<organism evidence="7 8">
    <name type="scientific">Photobacterium sanguinicancri</name>
    <dbReference type="NCBI Taxonomy" id="875932"/>
    <lineage>
        <taxon>Bacteria</taxon>
        <taxon>Pseudomonadati</taxon>
        <taxon>Pseudomonadota</taxon>
        <taxon>Gammaproteobacteria</taxon>
        <taxon>Vibrionales</taxon>
        <taxon>Vibrionaceae</taxon>
        <taxon>Photobacterium</taxon>
    </lineage>
</organism>
<evidence type="ECO:0000256" key="3">
    <source>
        <dbReference type="ARBA" id="ARBA00022806"/>
    </source>
</evidence>
<dbReference type="SUPFAM" id="SSF52540">
    <property type="entry name" value="P-loop containing nucleoside triphosphate hydrolases"/>
    <property type="match status" value="1"/>
</dbReference>
<dbReference type="GO" id="GO:0016787">
    <property type="term" value="F:hydrolase activity"/>
    <property type="evidence" value="ECO:0007669"/>
    <property type="project" value="UniProtKB-KW"/>
</dbReference>